<gene>
    <name evidence="1" type="ORF">NGM29_00130</name>
</gene>
<dbReference type="AlphaFoldDB" id="A0A9E7NA93"/>
<evidence type="ECO:0000313" key="1">
    <source>
        <dbReference type="EMBL" id="UTF53736.1"/>
    </source>
</evidence>
<dbReference type="GeneID" id="73288406"/>
<sequence>MPSTPTYSRRTVLGLGLGGLGTTLTAAVAWGQRSDPGTFRIASLHVANDSSERATVEIAVGTDLETARETTRWLDPAGHESGHDRQAVRGPWDETARPYGIRSRLGEESIRLSSEEIANQLEDGWGVTEAHVTITVTPDRRLEANVFALE</sequence>
<proteinExistence type="predicted"/>
<organism evidence="1 2">
    <name type="scientific">Natronosalvus rutilus</name>
    <dbReference type="NCBI Taxonomy" id="2953753"/>
    <lineage>
        <taxon>Archaea</taxon>
        <taxon>Methanobacteriati</taxon>
        <taxon>Methanobacteriota</taxon>
        <taxon>Stenosarchaea group</taxon>
        <taxon>Halobacteria</taxon>
        <taxon>Halobacteriales</taxon>
        <taxon>Natrialbaceae</taxon>
        <taxon>Natronosalvus</taxon>
    </lineage>
</organism>
<name>A0A9E7NA93_9EURY</name>
<dbReference type="RefSeq" id="WP_254158257.1">
    <property type="nucleotide sequence ID" value="NZ_CP100355.1"/>
</dbReference>
<keyword evidence="2" id="KW-1185">Reference proteome</keyword>
<evidence type="ECO:0000313" key="2">
    <source>
        <dbReference type="Proteomes" id="UP001056855"/>
    </source>
</evidence>
<dbReference type="EMBL" id="CP100355">
    <property type="protein sequence ID" value="UTF53736.1"/>
    <property type="molecule type" value="Genomic_DNA"/>
</dbReference>
<dbReference type="KEGG" id="sawl:NGM29_00130"/>
<reference evidence="1" key="1">
    <citation type="submission" date="2022-06" db="EMBL/GenBank/DDBJ databases">
        <title>Diverse halophilic archaea isolated from saline environments.</title>
        <authorList>
            <person name="Cui H.-L."/>
        </authorList>
    </citation>
    <scope>NUCLEOTIDE SEQUENCE</scope>
    <source>
        <strain evidence="1">WLHS1</strain>
    </source>
</reference>
<dbReference type="Proteomes" id="UP001056855">
    <property type="component" value="Chromosome"/>
</dbReference>
<accession>A0A9E7NA93</accession>
<protein>
    <submittedName>
        <fullName evidence="1">Uncharacterized protein</fullName>
    </submittedName>
</protein>